<comment type="caution">
    <text evidence="1">The sequence shown here is derived from an EMBL/GenBank/DDBJ whole genome shotgun (WGS) entry which is preliminary data.</text>
</comment>
<evidence type="ECO:0000313" key="2">
    <source>
        <dbReference type="Proteomes" id="UP000821845"/>
    </source>
</evidence>
<gene>
    <name evidence="1" type="ORF">HPB50_015579</name>
</gene>
<name>A0ACB7SHF3_HYAAI</name>
<proteinExistence type="predicted"/>
<dbReference type="Proteomes" id="UP000821845">
    <property type="component" value="Chromosome 4"/>
</dbReference>
<protein>
    <submittedName>
        <fullName evidence="1">Uncharacterized protein</fullName>
    </submittedName>
</protein>
<organism evidence="1 2">
    <name type="scientific">Hyalomma asiaticum</name>
    <name type="common">Tick</name>
    <dbReference type="NCBI Taxonomy" id="266040"/>
    <lineage>
        <taxon>Eukaryota</taxon>
        <taxon>Metazoa</taxon>
        <taxon>Ecdysozoa</taxon>
        <taxon>Arthropoda</taxon>
        <taxon>Chelicerata</taxon>
        <taxon>Arachnida</taxon>
        <taxon>Acari</taxon>
        <taxon>Parasitiformes</taxon>
        <taxon>Ixodida</taxon>
        <taxon>Ixodoidea</taxon>
        <taxon>Ixodidae</taxon>
        <taxon>Hyalomminae</taxon>
        <taxon>Hyalomma</taxon>
    </lineage>
</organism>
<keyword evidence="2" id="KW-1185">Reference proteome</keyword>
<sequence>MVLSLRPHFSSAPVCHRQWRPVLQVYIDAAARDVTPEHKKALLLNALGVEGLNCYLCATD</sequence>
<evidence type="ECO:0000313" key="1">
    <source>
        <dbReference type="EMBL" id="KAH6933492.1"/>
    </source>
</evidence>
<reference evidence="1" key="1">
    <citation type="submission" date="2020-05" db="EMBL/GenBank/DDBJ databases">
        <title>Large-scale comparative analyses of tick genomes elucidate their genetic diversity and vector capacities.</title>
        <authorList>
            <person name="Jia N."/>
            <person name="Wang J."/>
            <person name="Shi W."/>
            <person name="Du L."/>
            <person name="Sun Y."/>
            <person name="Zhan W."/>
            <person name="Jiang J."/>
            <person name="Wang Q."/>
            <person name="Zhang B."/>
            <person name="Ji P."/>
            <person name="Sakyi L.B."/>
            <person name="Cui X."/>
            <person name="Yuan T."/>
            <person name="Jiang B."/>
            <person name="Yang W."/>
            <person name="Lam T.T.-Y."/>
            <person name="Chang Q."/>
            <person name="Ding S."/>
            <person name="Wang X."/>
            <person name="Zhu J."/>
            <person name="Ruan X."/>
            <person name="Zhao L."/>
            <person name="Wei J."/>
            <person name="Que T."/>
            <person name="Du C."/>
            <person name="Cheng J."/>
            <person name="Dai P."/>
            <person name="Han X."/>
            <person name="Huang E."/>
            <person name="Gao Y."/>
            <person name="Liu J."/>
            <person name="Shao H."/>
            <person name="Ye R."/>
            <person name="Li L."/>
            <person name="Wei W."/>
            <person name="Wang X."/>
            <person name="Wang C."/>
            <person name="Yang T."/>
            <person name="Huo Q."/>
            <person name="Li W."/>
            <person name="Guo W."/>
            <person name="Chen H."/>
            <person name="Zhou L."/>
            <person name="Ni X."/>
            <person name="Tian J."/>
            <person name="Zhou Y."/>
            <person name="Sheng Y."/>
            <person name="Liu T."/>
            <person name="Pan Y."/>
            <person name="Xia L."/>
            <person name="Li J."/>
            <person name="Zhao F."/>
            <person name="Cao W."/>
        </authorList>
    </citation>
    <scope>NUCLEOTIDE SEQUENCE</scope>
    <source>
        <strain evidence="1">Hyas-2018</strain>
    </source>
</reference>
<dbReference type="EMBL" id="CM023484">
    <property type="protein sequence ID" value="KAH6933492.1"/>
    <property type="molecule type" value="Genomic_DNA"/>
</dbReference>
<accession>A0ACB7SHF3</accession>